<sequence length="229" mass="26247">MWTQLSTEKCCHELHSQFFHNEKVLPFNITDQSSLLVYLGGVVRPILRVYVVENPIEGDPKQEKDQHDMFNDEFDVVDMNNHDDEIGKDEVPDLESNNPSTSIISSKNPASSQSSRVNNVRDDEIDRYVPPHERRKSKNKGDGQTKAMLTLLLRKTNTQDRVLEELKENVLLLNQMSTSYNMFIQLLGSQMDKVLNEHYKDPKKGLPSEIEATTLVELKHGRASCHDVN</sequence>
<organism evidence="2 3">
    <name type="scientific">Solanum commersonii</name>
    <name type="common">Commerson's wild potato</name>
    <name type="synonym">Commerson's nightshade</name>
    <dbReference type="NCBI Taxonomy" id="4109"/>
    <lineage>
        <taxon>Eukaryota</taxon>
        <taxon>Viridiplantae</taxon>
        <taxon>Streptophyta</taxon>
        <taxon>Embryophyta</taxon>
        <taxon>Tracheophyta</taxon>
        <taxon>Spermatophyta</taxon>
        <taxon>Magnoliopsida</taxon>
        <taxon>eudicotyledons</taxon>
        <taxon>Gunneridae</taxon>
        <taxon>Pentapetalae</taxon>
        <taxon>asterids</taxon>
        <taxon>lamiids</taxon>
        <taxon>Solanales</taxon>
        <taxon>Solanaceae</taxon>
        <taxon>Solanoideae</taxon>
        <taxon>Solaneae</taxon>
        <taxon>Solanum</taxon>
    </lineage>
</organism>
<reference evidence="2 3" key="1">
    <citation type="submission" date="2020-09" db="EMBL/GenBank/DDBJ databases">
        <title>De no assembly of potato wild relative species, Solanum commersonii.</title>
        <authorList>
            <person name="Cho K."/>
        </authorList>
    </citation>
    <scope>NUCLEOTIDE SEQUENCE [LARGE SCALE GENOMIC DNA]</scope>
    <source>
        <strain evidence="2">LZ3.2</strain>
        <tissue evidence="2">Leaf</tissue>
    </source>
</reference>
<protein>
    <submittedName>
        <fullName evidence="2">Uncharacterized protein</fullName>
    </submittedName>
</protein>
<feature type="compositionally biased region" description="Basic and acidic residues" evidence="1">
    <location>
        <begin position="119"/>
        <end position="132"/>
    </location>
</feature>
<proteinExistence type="predicted"/>
<feature type="region of interest" description="Disordered" evidence="1">
    <location>
        <begin position="80"/>
        <end position="144"/>
    </location>
</feature>
<evidence type="ECO:0000313" key="2">
    <source>
        <dbReference type="EMBL" id="KAG5585918.1"/>
    </source>
</evidence>
<evidence type="ECO:0000313" key="3">
    <source>
        <dbReference type="Proteomes" id="UP000824120"/>
    </source>
</evidence>
<name>A0A9J5XFF6_SOLCO</name>
<dbReference type="EMBL" id="JACXVP010000009">
    <property type="protein sequence ID" value="KAG5585918.1"/>
    <property type="molecule type" value="Genomic_DNA"/>
</dbReference>
<evidence type="ECO:0000256" key="1">
    <source>
        <dbReference type="SAM" id="MobiDB-lite"/>
    </source>
</evidence>
<gene>
    <name evidence="2" type="ORF">H5410_046352</name>
</gene>
<feature type="compositionally biased region" description="Polar residues" evidence="1">
    <location>
        <begin position="95"/>
        <end position="118"/>
    </location>
</feature>
<dbReference type="AlphaFoldDB" id="A0A9J5XFF6"/>
<accession>A0A9J5XFF6</accession>
<keyword evidence="3" id="KW-1185">Reference proteome</keyword>
<feature type="compositionally biased region" description="Basic and acidic residues" evidence="1">
    <location>
        <begin position="80"/>
        <end position="91"/>
    </location>
</feature>
<dbReference type="Proteomes" id="UP000824120">
    <property type="component" value="Chromosome 9"/>
</dbReference>
<comment type="caution">
    <text evidence="2">The sequence shown here is derived from an EMBL/GenBank/DDBJ whole genome shotgun (WGS) entry which is preliminary data.</text>
</comment>